<dbReference type="InterPro" id="IPR016174">
    <property type="entry name" value="Di-haem_cyt_TM"/>
</dbReference>
<dbReference type="PRINTS" id="PR00407">
    <property type="entry name" value="EUMOPTERIN"/>
</dbReference>
<dbReference type="RefSeq" id="WP_188777093.1">
    <property type="nucleotide sequence ID" value="NZ_BMKQ01000001.1"/>
</dbReference>
<keyword evidence="1" id="KW-0812">Transmembrane</keyword>
<feature type="transmembrane region" description="Helical" evidence="1">
    <location>
        <begin position="64"/>
        <end position="88"/>
    </location>
</feature>
<dbReference type="InterPro" id="IPR008335">
    <property type="entry name" value="Mopterin_OxRdtase_euk"/>
</dbReference>
<evidence type="ECO:0000313" key="4">
    <source>
        <dbReference type="Proteomes" id="UP000649179"/>
    </source>
</evidence>
<dbReference type="GO" id="GO:0022904">
    <property type="term" value="P:respiratory electron transport chain"/>
    <property type="evidence" value="ECO:0007669"/>
    <property type="project" value="InterPro"/>
</dbReference>
<dbReference type="GO" id="GO:0016020">
    <property type="term" value="C:membrane"/>
    <property type="evidence" value="ECO:0007669"/>
    <property type="project" value="InterPro"/>
</dbReference>
<evidence type="ECO:0000256" key="1">
    <source>
        <dbReference type="SAM" id="Phobius"/>
    </source>
</evidence>
<keyword evidence="4" id="KW-1185">Reference proteome</keyword>
<reference evidence="3" key="2">
    <citation type="submission" date="2020-09" db="EMBL/GenBank/DDBJ databases">
        <authorList>
            <person name="Sun Q."/>
            <person name="Zhou Y."/>
        </authorList>
    </citation>
    <scope>NUCLEOTIDE SEQUENCE</scope>
    <source>
        <strain evidence="3">CGMCC 1.16067</strain>
    </source>
</reference>
<evidence type="ECO:0000313" key="3">
    <source>
        <dbReference type="EMBL" id="GGF30726.1"/>
    </source>
</evidence>
<feature type="transmembrane region" description="Helical" evidence="1">
    <location>
        <begin position="198"/>
        <end position="221"/>
    </location>
</feature>
<keyword evidence="1" id="KW-1133">Transmembrane helix</keyword>
<dbReference type="AlphaFoldDB" id="A0A917BBQ6"/>
<feature type="transmembrane region" description="Helical" evidence="1">
    <location>
        <begin position="109"/>
        <end position="132"/>
    </location>
</feature>
<evidence type="ECO:0000259" key="2">
    <source>
        <dbReference type="Pfam" id="PF00174"/>
    </source>
</evidence>
<feature type="transmembrane region" description="Helical" evidence="1">
    <location>
        <begin position="144"/>
        <end position="163"/>
    </location>
</feature>
<dbReference type="SUPFAM" id="SSF81342">
    <property type="entry name" value="Transmembrane di-heme cytochromes"/>
    <property type="match status" value="1"/>
</dbReference>
<dbReference type="EMBL" id="BMKQ01000001">
    <property type="protein sequence ID" value="GGF30726.1"/>
    <property type="molecule type" value="Genomic_DNA"/>
</dbReference>
<feature type="transmembrane region" description="Helical" evidence="1">
    <location>
        <begin position="20"/>
        <end position="44"/>
    </location>
</feature>
<comment type="caution">
    <text evidence="3">The sequence shown here is derived from an EMBL/GenBank/DDBJ whole genome shotgun (WGS) entry which is preliminary data.</text>
</comment>
<sequence>MRPRPPSERDFTSFLRSPAVASRVGLALGICFGLAFLTGLYSHWQQNPDAWFPPPTRPVWGYRLTQGLHVASGTAAIPLLLVKLWTVYPKLFAALPDLRKPRAALLNALERGSIAVLVASGIFMLATGIANSAQWYPWSFTFRLTHYALAWVAIGALVVHIMVKLPLIRGALGADIDSTENDRPGTAHRASGMTRRGLVGTAYAAAAVAVLSTAGATVPLLRKVSVFGVRSGDGPGGIPINRSARAARVTALATAGDYTLVVANGDREVEVDLDRLTSMRRHTYDLPIACVEGWSAQGTWAGPRIRDLMALVDAPEGADVVVRSLQPSGPYTTTLLPGNFAAADNTLLATHLSGERLSIDHGFPCRVIAPNRPGVLQTKWVARLEVRT</sequence>
<dbReference type="SUPFAM" id="SSF56524">
    <property type="entry name" value="Oxidoreductase molybdopterin-binding domain"/>
    <property type="match status" value="1"/>
</dbReference>
<accession>A0A917BBQ6</accession>
<gene>
    <name evidence="3" type="ORF">GCM10011519_00190</name>
</gene>
<dbReference type="InterPro" id="IPR000572">
    <property type="entry name" value="OxRdtase_Mopterin-bd_dom"/>
</dbReference>
<name>A0A917BBQ6_9ACTN</name>
<dbReference type="Pfam" id="PF00174">
    <property type="entry name" value="Oxidored_molyb"/>
    <property type="match status" value="1"/>
</dbReference>
<protein>
    <submittedName>
        <fullName evidence="3">Molybdopterin-binding protein</fullName>
    </submittedName>
</protein>
<reference evidence="3" key="1">
    <citation type="journal article" date="2014" name="Int. J. Syst. Evol. Microbiol.">
        <title>Complete genome sequence of Corynebacterium casei LMG S-19264T (=DSM 44701T), isolated from a smear-ripened cheese.</title>
        <authorList>
            <consortium name="US DOE Joint Genome Institute (JGI-PGF)"/>
            <person name="Walter F."/>
            <person name="Albersmeier A."/>
            <person name="Kalinowski J."/>
            <person name="Ruckert C."/>
        </authorList>
    </citation>
    <scope>NUCLEOTIDE SEQUENCE</scope>
    <source>
        <strain evidence="3">CGMCC 1.16067</strain>
    </source>
</reference>
<dbReference type="PANTHER" id="PTHR43032">
    <property type="entry name" value="PROTEIN-METHIONINE-SULFOXIDE REDUCTASE"/>
    <property type="match status" value="1"/>
</dbReference>
<dbReference type="GO" id="GO:0016491">
    <property type="term" value="F:oxidoreductase activity"/>
    <property type="evidence" value="ECO:0007669"/>
    <property type="project" value="InterPro"/>
</dbReference>
<dbReference type="InterPro" id="IPR036374">
    <property type="entry name" value="OxRdtase_Mopterin-bd_sf"/>
</dbReference>
<dbReference type="PANTHER" id="PTHR43032:SF2">
    <property type="entry name" value="BLL0505 PROTEIN"/>
    <property type="match status" value="1"/>
</dbReference>
<dbReference type="Gene3D" id="3.90.420.10">
    <property type="entry name" value="Oxidoreductase, molybdopterin-binding domain"/>
    <property type="match status" value="1"/>
</dbReference>
<keyword evidence="1" id="KW-0472">Membrane</keyword>
<dbReference type="CDD" id="cd00321">
    <property type="entry name" value="SO_family_Moco"/>
    <property type="match status" value="1"/>
</dbReference>
<proteinExistence type="predicted"/>
<dbReference type="Proteomes" id="UP000649179">
    <property type="component" value="Unassembled WGS sequence"/>
</dbReference>
<organism evidence="3 4">
    <name type="scientific">Marmoricola endophyticus</name>
    <dbReference type="NCBI Taxonomy" id="2040280"/>
    <lineage>
        <taxon>Bacteria</taxon>
        <taxon>Bacillati</taxon>
        <taxon>Actinomycetota</taxon>
        <taxon>Actinomycetes</taxon>
        <taxon>Propionibacteriales</taxon>
        <taxon>Nocardioidaceae</taxon>
        <taxon>Marmoricola</taxon>
    </lineage>
</organism>
<feature type="domain" description="Oxidoreductase molybdopterin-binding" evidence="2">
    <location>
        <begin position="255"/>
        <end position="387"/>
    </location>
</feature>